<sequence length="45" mass="5304">MPSRKNKNEEYRDICFPITPELHKTIKETVLEAYQNQPAEPDEAE</sequence>
<dbReference type="SUPFAM" id="SSF160537">
    <property type="entry name" value="SpoVG-like"/>
    <property type="match status" value="1"/>
</dbReference>
<evidence type="ECO:0000313" key="1">
    <source>
        <dbReference type="EMBL" id="MPN60243.1"/>
    </source>
</evidence>
<dbReference type="GO" id="GO:0030435">
    <property type="term" value="P:sporulation resulting in formation of a cellular spore"/>
    <property type="evidence" value="ECO:0007669"/>
    <property type="project" value="InterPro"/>
</dbReference>
<protein>
    <submittedName>
        <fullName evidence="1">Putative septation protein SpoVG</fullName>
    </submittedName>
</protein>
<name>A0A645JKS8_9ZZZZ</name>
<reference evidence="1" key="1">
    <citation type="submission" date="2019-08" db="EMBL/GenBank/DDBJ databases">
        <authorList>
            <person name="Kucharzyk K."/>
            <person name="Murdoch R.W."/>
            <person name="Higgins S."/>
            <person name="Loffler F."/>
        </authorList>
    </citation>
    <scope>NUCLEOTIDE SEQUENCE</scope>
</reference>
<dbReference type="Gene3D" id="3.30.1120.40">
    <property type="entry name" value="Stage V sporulation protein G"/>
    <property type="match status" value="1"/>
</dbReference>
<accession>A0A645JKS8</accession>
<organism evidence="1">
    <name type="scientific">bioreactor metagenome</name>
    <dbReference type="NCBI Taxonomy" id="1076179"/>
    <lineage>
        <taxon>unclassified sequences</taxon>
        <taxon>metagenomes</taxon>
        <taxon>ecological metagenomes</taxon>
    </lineage>
</organism>
<proteinExistence type="predicted"/>
<comment type="caution">
    <text evidence="1">The sequence shown here is derived from an EMBL/GenBank/DDBJ whole genome shotgun (WGS) entry which is preliminary data.</text>
</comment>
<gene>
    <name evidence="1" type="primary">spoVG_29</name>
    <name evidence="1" type="ORF">SDC9_207969</name>
</gene>
<dbReference type="InterPro" id="IPR036751">
    <property type="entry name" value="SpoVG_sf"/>
</dbReference>
<dbReference type="Pfam" id="PF04026">
    <property type="entry name" value="SpoVG"/>
    <property type="match status" value="1"/>
</dbReference>
<dbReference type="InterPro" id="IPR007170">
    <property type="entry name" value="SpoVG"/>
</dbReference>
<dbReference type="EMBL" id="VSSQ01135244">
    <property type="protein sequence ID" value="MPN60243.1"/>
    <property type="molecule type" value="Genomic_DNA"/>
</dbReference>
<dbReference type="AlphaFoldDB" id="A0A645JKS8"/>